<accession>A0ABV7XSX2</accession>
<reference evidence="6" key="1">
    <citation type="journal article" date="2019" name="Int. J. Syst. Evol. Microbiol.">
        <title>The Global Catalogue of Microorganisms (GCM) 10K type strain sequencing project: providing services to taxonomists for standard genome sequencing and annotation.</title>
        <authorList>
            <consortium name="The Broad Institute Genomics Platform"/>
            <consortium name="The Broad Institute Genome Sequencing Center for Infectious Disease"/>
            <person name="Wu L."/>
            <person name="Ma J."/>
        </authorList>
    </citation>
    <scope>NUCLEOTIDE SEQUENCE [LARGE SCALE GENOMIC DNA]</scope>
    <source>
        <strain evidence="6">CECT 7798</strain>
    </source>
</reference>
<dbReference type="PANTHER" id="PTHR12215:SF10">
    <property type="entry name" value="L-AMINOADIPATE-SEMIALDEHYDE DEHYDROGENASE-PHOSPHOPANTETHEINYL TRANSFERASE"/>
    <property type="match status" value="1"/>
</dbReference>
<feature type="domain" description="4'-phosphopantetheinyl transferase N-terminal" evidence="4">
    <location>
        <begin position="21"/>
        <end position="95"/>
    </location>
</feature>
<dbReference type="RefSeq" id="WP_290302184.1">
    <property type="nucleotide sequence ID" value="NZ_JAUFQR010000003.1"/>
</dbReference>
<dbReference type="Gene3D" id="3.90.470.20">
    <property type="entry name" value="4'-phosphopantetheinyl transferase domain"/>
    <property type="match status" value="2"/>
</dbReference>
<evidence type="ECO:0000259" key="4">
    <source>
        <dbReference type="Pfam" id="PF22624"/>
    </source>
</evidence>
<feature type="domain" description="4'-phosphopantetheinyl transferase" evidence="3">
    <location>
        <begin position="100"/>
        <end position="189"/>
    </location>
</feature>
<dbReference type="SUPFAM" id="SSF56214">
    <property type="entry name" value="4'-phosphopantetheinyl transferase"/>
    <property type="match status" value="2"/>
</dbReference>
<keyword evidence="2 5" id="KW-0808">Transferase</keyword>
<organism evidence="5 6">
    <name type="scientific">Chryseobacterium tructae</name>
    <dbReference type="NCBI Taxonomy" id="1037380"/>
    <lineage>
        <taxon>Bacteria</taxon>
        <taxon>Pseudomonadati</taxon>
        <taxon>Bacteroidota</taxon>
        <taxon>Flavobacteriia</taxon>
        <taxon>Flavobacteriales</taxon>
        <taxon>Weeksellaceae</taxon>
        <taxon>Chryseobacterium group</taxon>
        <taxon>Chryseobacterium</taxon>
    </lineage>
</organism>
<keyword evidence="6" id="KW-1185">Reference proteome</keyword>
<dbReference type="Proteomes" id="UP001595735">
    <property type="component" value="Unassembled WGS sequence"/>
</dbReference>
<dbReference type="InterPro" id="IPR050559">
    <property type="entry name" value="P-Pant_transferase_sf"/>
</dbReference>
<proteinExistence type="inferred from homology"/>
<protein>
    <submittedName>
        <fullName evidence="5">4'-phosphopantetheinyl transferase family protein</fullName>
    </submittedName>
</protein>
<comment type="caution">
    <text evidence="5">The sequence shown here is derived from an EMBL/GenBank/DDBJ whole genome shotgun (WGS) entry which is preliminary data.</text>
</comment>
<dbReference type="InterPro" id="IPR008278">
    <property type="entry name" value="4-PPantetheinyl_Trfase_dom"/>
</dbReference>
<sequence length="212" mass="25507">MIILYTFINEDRHPYILDRYLNSFPKDFQQDILKYRRWQDAQLSLLGRVLLQQGLKSYYDIDDIYIERSPDNKPYLKNQPLHFNISHSKELVVCVIEEFPIGIDVEFINDKINYLDFQFQMTEHEFDRIDRSEDQIRDFFSYWTQKESVMKAHGGGMMIPLDSFEIVNDECEIGSKKFFIKDIFIDENYQSCIASEYETLKNVVPHFLYFEI</sequence>
<dbReference type="GO" id="GO:0016740">
    <property type="term" value="F:transferase activity"/>
    <property type="evidence" value="ECO:0007669"/>
    <property type="project" value="UniProtKB-KW"/>
</dbReference>
<dbReference type="Pfam" id="PF01648">
    <property type="entry name" value="ACPS"/>
    <property type="match status" value="1"/>
</dbReference>
<comment type="similarity">
    <text evidence="1">Belongs to the P-Pant transferase superfamily. Gsp/Sfp/HetI/AcpT family.</text>
</comment>
<gene>
    <name evidence="5" type="ORF">ACFONJ_02770</name>
</gene>
<dbReference type="Pfam" id="PF22624">
    <property type="entry name" value="AASDHPPT_N"/>
    <property type="match status" value="1"/>
</dbReference>
<dbReference type="InterPro" id="IPR055066">
    <property type="entry name" value="AASDHPPT_N"/>
</dbReference>
<evidence type="ECO:0000313" key="6">
    <source>
        <dbReference type="Proteomes" id="UP001595735"/>
    </source>
</evidence>
<evidence type="ECO:0000256" key="1">
    <source>
        <dbReference type="ARBA" id="ARBA00010990"/>
    </source>
</evidence>
<dbReference type="EMBL" id="JBHRYO010000001">
    <property type="protein sequence ID" value="MFC3754898.1"/>
    <property type="molecule type" value="Genomic_DNA"/>
</dbReference>
<dbReference type="InterPro" id="IPR037143">
    <property type="entry name" value="4-PPantetheinyl_Trfase_dom_sf"/>
</dbReference>
<dbReference type="PANTHER" id="PTHR12215">
    <property type="entry name" value="PHOSPHOPANTETHEINE TRANSFERASE"/>
    <property type="match status" value="1"/>
</dbReference>
<evidence type="ECO:0000256" key="2">
    <source>
        <dbReference type="ARBA" id="ARBA00022679"/>
    </source>
</evidence>
<name>A0ABV7XSX2_9FLAO</name>
<evidence type="ECO:0000313" key="5">
    <source>
        <dbReference type="EMBL" id="MFC3754898.1"/>
    </source>
</evidence>
<evidence type="ECO:0000259" key="3">
    <source>
        <dbReference type="Pfam" id="PF01648"/>
    </source>
</evidence>